<evidence type="ECO:0000256" key="5">
    <source>
        <dbReference type="ARBA" id="ARBA00023163"/>
    </source>
</evidence>
<dbReference type="PIRSF" id="PIRSF038953">
    <property type="entry name" value="SigI"/>
    <property type="match status" value="1"/>
</dbReference>
<dbReference type="GO" id="GO:0016987">
    <property type="term" value="F:sigma factor activity"/>
    <property type="evidence" value="ECO:0007669"/>
    <property type="project" value="UniProtKB-UniRule"/>
</dbReference>
<keyword evidence="2 6" id="KW-0805">Transcription regulation</keyword>
<keyword evidence="3 6" id="KW-0731">Sigma factor</keyword>
<dbReference type="GO" id="GO:0003677">
    <property type="term" value="F:DNA binding"/>
    <property type="evidence" value="ECO:0007669"/>
    <property type="project" value="UniProtKB-UniRule"/>
</dbReference>
<evidence type="ECO:0000259" key="7">
    <source>
        <dbReference type="Pfam" id="PF04542"/>
    </source>
</evidence>
<feature type="domain" description="RNA polymerase sigma-70 region 2" evidence="7">
    <location>
        <begin position="54"/>
        <end position="105"/>
    </location>
</feature>
<dbReference type="OrthoDB" id="3190733at2"/>
<name>A0A4Q0I1Y1_9FIRM</name>
<evidence type="ECO:0000256" key="6">
    <source>
        <dbReference type="HAMAP-Rule" id="MF_02064"/>
    </source>
</evidence>
<accession>A0A4Q0I1Y1</accession>
<keyword evidence="9" id="KW-1185">Reference proteome</keyword>
<dbReference type="GO" id="GO:0006352">
    <property type="term" value="P:DNA-templated transcription initiation"/>
    <property type="evidence" value="ECO:0007669"/>
    <property type="project" value="UniProtKB-UniRule"/>
</dbReference>
<dbReference type="Pfam" id="PF04542">
    <property type="entry name" value="Sigma70_r2"/>
    <property type="match status" value="1"/>
</dbReference>
<gene>
    <name evidence="6 8" type="primary">sigI</name>
    <name evidence="8" type="ORF">EFD62_13720</name>
</gene>
<comment type="activity regulation">
    <text evidence="6">Negatively regulated by the anti-sigma-I factor RsgI.</text>
</comment>
<dbReference type="Gene3D" id="1.10.1740.10">
    <property type="match status" value="1"/>
</dbReference>
<dbReference type="HAMAP" id="MF_02064">
    <property type="entry name" value="Sigma70_SigI"/>
    <property type="match status" value="1"/>
</dbReference>
<protein>
    <recommendedName>
        <fullName evidence="6">RNA polymerase sigma factor SigI</fullName>
    </recommendedName>
</protein>
<feature type="short sequence motif" description="Polymerase core binding" evidence="6">
    <location>
        <begin position="61"/>
        <end position="74"/>
    </location>
</feature>
<comment type="subcellular location">
    <subcellularLocation>
        <location evidence="6">Cytoplasm</location>
    </subcellularLocation>
</comment>
<evidence type="ECO:0000256" key="2">
    <source>
        <dbReference type="ARBA" id="ARBA00023015"/>
    </source>
</evidence>
<dbReference type="RefSeq" id="WP_069195971.1">
    <property type="nucleotide sequence ID" value="NZ_RLII01000023.1"/>
</dbReference>
<keyword evidence="6" id="KW-0346">Stress response</keyword>
<dbReference type="NCBIfam" id="NF006173">
    <property type="entry name" value="PRK08311.2-1"/>
    <property type="match status" value="1"/>
</dbReference>
<evidence type="ECO:0000313" key="9">
    <source>
        <dbReference type="Proteomes" id="UP000289166"/>
    </source>
</evidence>
<dbReference type="EMBL" id="RLII01000023">
    <property type="protein sequence ID" value="RXE58151.1"/>
    <property type="molecule type" value="Genomic_DNA"/>
</dbReference>
<evidence type="ECO:0000256" key="1">
    <source>
        <dbReference type="ARBA" id="ARBA00022490"/>
    </source>
</evidence>
<keyword evidence="1 6" id="KW-0963">Cytoplasm</keyword>
<keyword evidence="5 6" id="KW-0804">Transcription</keyword>
<dbReference type="SUPFAM" id="SSF88946">
    <property type="entry name" value="Sigma2 domain of RNA polymerase sigma factors"/>
    <property type="match status" value="1"/>
</dbReference>
<organism evidence="8 9">
    <name type="scientific">Acetivibrio mesophilus</name>
    <dbReference type="NCBI Taxonomy" id="2487273"/>
    <lineage>
        <taxon>Bacteria</taxon>
        <taxon>Bacillati</taxon>
        <taxon>Bacillota</taxon>
        <taxon>Clostridia</taxon>
        <taxon>Eubacteriales</taxon>
        <taxon>Oscillospiraceae</taxon>
        <taxon>Acetivibrio</taxon>
    </lineage>
</organism>
<evidence type="ECO:0000256" key="4">
    <source>
        <dbReference type="ARBA" id="ARBA00023125"/>
    </source>
</evidence>
<evidence type="ECO:0000256" key="3">
    <source>
        <dbReference type="ARBA" id="ARBA00023082"/>
    </source>
</evidence>
<comment type="caution">
    <text evidence="8">The sequence shown here is derived from an EMBL/GenBank/DDBJ whole genome shotgun (WGS) entry which is preliminary data.</text>
</comment>
<dbReference type="GO" id="GO:0005737">
    <property type="term" value="C:cytoplasm"/>
    <property type="evidence" value="ECO:0007669"/>
    <property type="project" value="UniProtKB-SubCell"/>
</dbReference>
<comment type="similarity">
    <text evidence="6">Belongs to the sigma-70 factor family. SigI subfamily.</text>
</comment>
<sequence length="254" mass="30236">MISLKSYNLLWHEKDSFIEIIKRIKSGDNLLRNKFIDDFKPFILKCVSQSVGKKNNLIQSDEYSIALIAFNEAIESYDLDKKTRFVSFSKQVIKRRLIDYLRSTKKNNVTVPFSYFNDNNTGFDDHSTCSFEEKYLCDKNSDYSIDFETREEIKNLELKICEYKMSIEDLIECSPKHRDTIISCLNIANIIIENESLYRIFRERKILPYKELSDHFNLCRRTLEKNRKFIIAMVFILKSDLEILKKYIYDTIGR</sequence>
<dbReference type="InterPro" id="IPR014244">
    <property type="entry name" value="RNA_pol_sigma-I"/>
</dbReference>
<dbReference type="InterPro" id="IPR007627">
    <property type="entry name" value="RNA_pol_sigma70_r2"/>
</dbReference>
<proteinExistence type="inferred from homology"/>
<evidence type="ECO:0000313" key="8">
    <source>
        <dbReference type="EMBL" id="RXE58151.1"/>
    </source>
</evidence>
<reference evidence="9" key="1">
    <citation type="submission" date="2018-11" db="EMBL/GenBank/DDBJ databases">
        <title>Genome sequencing of a novel mesophilic and cellulolytic organism within the genus Hungateiclostridium.</title>
        <authorList>
            <person name="Rettenmaier R."/>
            <person name="Liebl W."/>
            <person name="Zverlov V."/>
        </authorList>
    </citation>
    <scope>NUCLEOTIDE SEQUENCE [LARGE SCALE GENOMIC DNA]</scope>
    <source>
        <strain evidence="9">N2K1</strain>
    </source>
</reference>
<dbReference type="AlphaFoldDB" id="A0A4Q0I1Y1"/>
<comment type="subunit">
    <text evidence="6">Interacts with RsgI.</text>
</comment>
<comment type="function">
    <text evidence="6">Sigma factors are initiation factors that promote the attachment of RNA polymerase to specific initiation sites and are then released.</text>
</comment>
<keyword evidence="4 6" id="KW-0238">DNA-binding</keyword>
<feature type="DNA-binding region" description="H-T-H motif" evidence="6">
    <location>
        <begin position="209"/>
        <end position="228"/>
    </location>
</feature>
<dbReference type="InterPro" id="IPR013325">
    <property type="entry name" value="RNA_pol_sigma_r2"/>
</dbReference>
<dbReference type="Proteomes" id="UP000289166">
    <property type="component" value="Unassembled WGS sequence"/>
</dbReference>